<feature type="region of interest" description="Disordered" evidence="1">
    <location>
        <begin position="496"/>
        <end position="527"/>
    </location>
</feature>
<feature type="compositionally biased region" description="Low complexity" evidence="1">
    <location>
        <begin position="381"/>
        <end position="390"/>
    </location>
</feature>
<feature type="region of interest" description="Disordered" evidence="1">
    <location>
        <begin position="101"/>
        <end position="139"/>
    </location>
</feature>
<feature type="compositionally biased region" description="Polar residues" evidence="1">
    <location>
        <begin position="63"/>
        <end position="72"/>
    </location>
</feature>
<feature type="compositionally biased region" description="Polar residues" evidence="1">
    <location>
        <begin position="825"/>
        <end position="846"/>
    </location>
</feature>
<proteinExistence type="predicted"/>
<feature type="compositionally biased region" description="Polar residues" evidence="1">
    <location>
        <begin position="111"/>
        <end position="124"/>
    </location>
</feature>
<feature type="compositionally biased region" description="Polar residues" evidence="1">
    <location>
        <begin position="626"/>
        <end position="641"/>
    </location>
</feature>
<dbReference type="OrthoDB" id="1749473at2759"/>
<feature type="compositionally biased region" description="Basic and acidic residues" evidence="1">
    <location>
        <begin position="36"/>
        <end position="52"/>
    </location>
</feature>
<feature type="region of interest" description="Disordered" evidence="1">
    <location>
        <begin position="723"/>
        <end position="870"/>
    </location>
</feature>
<evidence type="ECO:0000313" key="4">
    <source>
        <dbReference type="Proteomes" id="UP000283841"/>
    </source>
</evidence>
<feature type="region of interest" description="Disordered" evidence="1">
    <location>
        <begin position="569"/>
        <end position="649"/>
    </location>
</feature>
<feature type="compositionally biased region" description="Polar residues" evidence="1">
    <location>
        <begin position="750"/>
        <end position="765"/>
    </location>
</feature>
<accession>A0A443I1Y0</accession>
<dbReference type="VEuPathDB" id="FungiDB:C8Q69DRAFT_158805"/>
<organism evidence="3 4">
    <name type="scientific">Byssochlamys spectabilis</name>
    <name type="common">Paecilomyces variotii</name>
    <dbReference type="NCBI Taxonomy" id="264951"/>
    <lineage>
        <taxon>Eukaryota</taxon>
        <taxon>Fungi</taxon>
        <taxon>Dikarya</taxon>
        <taxon>Ascomycota</taxon>
        <taxon>Pezizomycotina</taxon>
        <taxon>Eurotiomycetes</taxon>
        <taxon>Eurotiomycetidae</taxon>
        <taxon>Eurotiales</taxon>
        <taxon>Thermoascaceae</taxon>
        <taxon>Paecilomyces</taxon>
    </lineage>
</organism>
<evidence type="ECO:0000313" key="3">
    <source>
        <dbReference type="EMBL" id="RWQ98066.1"/>
    </source>
</evidence>
<feature type="region of interest" description="Disordered" evidence="1">
    <location>
        <begin position="178"/>
        <end position="221"/>
    </location>
</feature>
<dbReference type="Proteomes" id="UP000283841">
    <property type="component" value="Unassembled WGS sequence"/>
</dbReference>
<evidence type="ECO:0000259" key="2">
    <source>
        <dbReference type="PROSITE" id="PS50003"/>
    </source>
</evidence>
<comment type="caution">
    <text evidence="3">The sequence shown here is derived from an EMBL/GenBank/DDBJ whole genome shotgun (WGS) entry which is preliminary data.</text>
</comment>
<dbReference type="RefSeq" id="XP_028487711.1">
    <property type="nucleotide sequence ID" value="XM_028625633.1"/>
</dbReference>
<dbReference type="PROSITE" id="PS50003">
    <property type="entry name" value="PH_DOMAIN"/>
    <property type="match status" value="1"/>
</dbReference>
<dbReference type="STRING" id="264951.A0A443I1Y0"/>
<reference evidence="3 4" key="1">
    <citation type="journal article" date="2018" name="Front. Microbiol.">
        <title>Genomic and genetic insights into a cosmopolitan fungus, Paecilomyces variotii (Eurotiales).</title>
        <authorList>
            <person name="Urquhart A.S."/>
            <person name="Mondo S.J."/>
            <person name="Makela M.R."/>
            <person name="Hane J.K."/>
            <person name="Wiebenga A."/>
            <person name="He G."/>
            <person name="Mihaltcheva S."/>
            <person name="Pangilinan J."/>
            <person name="Lipzen A."/>
            <person name="Barry K."/>
            <person name="de Vries R.P."/>
            <person name="Grigoriev I.V."/>
            <person name="Idnurm A."/>
        </authorList>
    </citation>
    <scope>NUCLEOTIDE SEQUENCE [LARGE SCALE GENOMIC DNA]</scope>
    <source>
        <strain evidence="3 4">CBS 101075</strain>
    </source>
</reference>
<feature type="domain" description="PH" evidence="2">
    <location>
        <begin position="216"/>
        <end position="341"/>
    </location>
</feature>
<dbReference type="SUPFAM" id="SSF50729">
    <property type="entry name" value="PH domain-like"/>
    <property type="match status" value="1"/>
</dbReference>
<feature type="compositionally biased region" description="Basic and acidic residues" evidence="1">
    <location>
        <begin position="847"/>
        <end position="863"/>
    </location>
</feature>
<dbReference type="GeneID" id="39594910"/>
<feature type="compositionally biased region" description="Polar residues" evidence="1">
    <location>
        <begin position="723"/>
        <end position="738"/>
    </location>
</feature>
<feature type="compositionally biased region" description="Polar residues" evidence="1">
    <location>
        <begin position="600"/>
        <end position="611"/>
    </location>
</feature>
<feature type="compositionally biased region" description="Basic and acidic residues" evidence="1">
    <location>
        <begin position="203"/>
        <end position="213"/>
    </location>
</feature>
<dbReference type="EMBL" id="RCNU01000002">
    <property type="protein sequence ID" value="RWQ98066.1"/>
    <property type="molecule type" value="Genomic_DNA"/>
</dbReference>
<feature type="region of interest" description="Disordered" evidence="1">
    <location>
        <begin position="1"/>
        <end position="87"/>
    </location>
</feature>
<keyword evidence="4" id="KW-1185">Reference proteome</keyword>
<evidence type="ECO:0000256" key="1">
    <source>
        <dbReference type="SAM" id="MobiDB-lite"/>
    </source>
</evidence>
<dbReference type="AlphaFoldDB" id="A0A443I1Y0"/>
<sequence length="870" mass="94458">MGSPTSDSMTARRGCRLAPIQTNFSRRDASPATQEQRNHRPRPQDYDQKPGEKVPLQPKAAKRQSSMTSLRNIFSRRKSLRKTHGDGPLAVIDENQIAATQNKCPVPPSPLSASTPKLASSSPAPQEPRTPSRLEKAMSSATAWVPPPLFQAYPQAVKHAVLMTPCLSADSILRISTSRRSSSATDDTYRTLHQSNQLADGDTSQRKKEDKDRKHSRKVSGSISKTEWRKKIYILVTSGYILQYSGEGNFDRLPEKMMRLGPKSVAFASDAIPGRHWVLQISQSSDDSGTVVLDDHGPRTLLSRFGLHGTEARKSTRSFLLVHNSPEEMNSWIVTLRKEIESLGGRKYVAESPVDDPASHQLQSKPSFRYSIRRDPYRFPSPFLELSPSPDHSIRKKNSSPDMTAHTDTKSIKSMNRRSMPPRPSTDAPSFSTANTVTELDQLRENPRLSYVSGGVQTYPSSACSSPPASPTHPDTMIPIFSQVNYSTTAQQTRASAAVTPKDKRRSMNACSPQLETISREPSKSSIRSAAPVLNGSSTSVTAPNFSIPFSRKPARAAVASATVLPPLDTRNKIYPEPLSPGSGDGFPVTPFRGPPEPSTPLTRKNSQARSMTPPKPLAYGHDTPGSVSSTPHVSPKSSAPNRRRENSRVRELSILSAAFDPQVPASRTLSTPANPMGTDIGASAKRTVQLQQATLQTDRTIVGPSPSAIQPQVGYRIGTQVQNGTTSLPQGISQPVNGRTRRGSSSTRAQQQYQPNKVPISNSAMIGAAARPQTVGRLTPRKSLPDLSLGPPSAPPPNCPLPAVPPTAGSNFQPARRGDLLSRKPSTGSSRKNFGSNLRSDTSKVQPDHVGAHARTQPEHRKSSLVNAY</sequence>
<dbReference type="InterPro" id="IPR001849">
    <property type="entry name" value="PH_domain"/>
</dbReference>
<protein>
    <recommendedName>
        <fullName evidence="2">PH domain-containing protein</fullName>
    </recommendedName>
</protein>
<feature type="compositionally biased region" description="Pro residues" evidence="1">
    <location>
        <begin position="793"/>
        <end position="806"/>
    </location>
</feature>
<name>A0A443I1Y0_BYSSP</name>
<gene>
    <name evidence="3" type="ORF">C8Q69DRAFT_158805</name>
</gene>
<feature type="region of interest" description="Disordered" evidence="1">
    <location>
        <begin position="381"/>
        <end position="433"/>
    </location>
</feature>